<dbReference type="AlphaFoldDB" id="A0A024G0T7"/>
<dbReference type="Pfam" id="PF10342">
    <property type="entry name" value="Kre9_KNH"/>
    <property type="match status" value="1"/>
</dbReference>
<proteinExistence type="predicted"/>
<dbReference type="InterPro" id="IPR018466">
    <property type="entry name" value="Kre9/Knh1-like_N"/>
</dbReference>
<comment type="caution">
    <text evidence="3">The sequence shown here is derived from an EMBL/GenBank/DDBJ whole genome shotgun (WGS) entry which is preliminary data.</text>
</comment>
<evidence type="ECO:0000313" key="3">
    <source>
        <dbReference type="EMBL" id="CCI40447.1"/>
    </source>
</evidence>
<accession>A0A024G0T7</accession>
<reference evidence="3 4" key="1">
    <citation type="submission" date="2012-05" db="EMBL/GenBank/DDBJ databases">
        <title>Recombination and specialization in a pathogen metapopulation.</title>
        <authorList>
            <person name="Gardiner A."/>
            <person name="Kemen E."/>
            <person name="Schultz-Larsen T."/>
            <person name="MacLean D."/>
            <person name="Van Oosterhout C."/>
            <person name="Jones J.D.G."/>
        </authorList>
    </citation>
    <scope>NUCLEOTIDE SEQUENCE [LARGE SCALE GENOMIC DNA]</scope>
    <source>
        <strain evidence="3 4">Ac Nc2</strain>
    </source>
</reference>
<feature type="domain" description="Yeast cell wall synthesis Kre9/Knh1-like N-terminal" evidence="2">
    <location>
        <begin position="99"/>
        <end position="185"/>
    </location>
</feature>
<sequence length="190" mass="21772">MTQTLSNDPTNSDFRPTFVKRKMFPSTSATFLNLVHSRCIEDRRHTFCSESQDSYSELQSRHSITFPIQLQNHKLKKNSAQYPQCHHQEGAVFVRVLEPNCKATWVRGQPAKIEWEVVDPKVQRVQILIMELGSKATTLVTGGISNSGQYTYNKVPWGMESGSNYYLRFTSVDDPKRIYTTKCFEITSAP</sequence>
<dbReference type="OrthoDB" id="2413528at2759"/>
<dbReference type="InParanoid" id="A0A024G0T7"/>
<name>A0A024G0T7_9STRA</name>
<protein>
    <recommendedName>
        <fullName evidence="2">Yeast cell wall synthesis Kre9/Knh1-like N-terminal domain-containing protein</fullName>
    </recommendedName>
</protein>
<dbReference type="Proteomes" id="UP000053237">
    <property type="component" value="Unassembled WGS sequence"/>
</dbReference>
<organism evidence="3 4">
    <name type="scientific">Albugo candida</name>
    <dbReference type="NCBI Taxonomy" id="65357"/>
    <lineage>
        <taxon>Eukaryota</taxon>
        <taxon>Sar</taxon>
        <taxon>Stramenopiles</taxon>
        <taxon>Oomycota</taxon>
        <taxon>Peronosporomycetes</taxon>
        <taxon>Albuginales</taxon>
        <taxon>Albuginaceae</taxon>
        <taxon>Albugo</taxon>
    </lineage>
</organism>
<gene>
    <name evidence="3" type="ORF">BN9_012310</name>
</gene>
<keyword evidence="1" id="KW-0732">Signal</keyword>
<evidence type="ECO:0000256" key="1">
    <source>
        <dbReference type="ARBA" id="ARBA00022729"/>
    </source>
</evidence>
<keyword evidence="4" id="KW-1185">Reference proteome</keyword>
<evidence type="ECO:0000313" key="4">
    <source>
        <dbReference type="Proteomes" id="UP000053237"/>
    </source>
</evidence>
<dbReference type="EMBL" id="CAIX01000009">
    <property type="protein sequence ID" value="CCI40447.1"/>
    <property type="molecule type" value="Genomic_DNA"/>
</dbReference>
<evidence type="ECO:0000259" key="2">
    <source>
        <dbReference type="Pfam" id="PF10342"/>
    </source>
</evidence>